<evidence type="ECO:0008006" key="3">
    <source>
        <dbReference type="Google" id="ProtNLM"/>
    </source>
</evidence>
<keyword evidence="2" id="KW-1185">Reference proteome</keyword>
<name>A0A1I2XA35_9SPHI</name>
<dbReference type="AlphaFoldDB" id="A0A1I2XA35"/>
<evidence type="ECO:0000313" key="2">
    <source>
        <dbReference type="Proteomes" id="UP000199666"/>
    </source>
</evidence>
<protein>
    <recommendedName>
        <fullName evidence="3">Lipocalin-like domain-containing protein</fullName>
    </recommendedName>
</protein>
<proteinExistence type="predicted"/>
<organism evidence="1 2">
    <name type="scientific">Pedobacter insulae</name>
    <dbReference type="NCBI Taxonomy" id="414048"/>
    <lineage>
        <taxon>Bacteria</taxon>
        <taxon>Pseudomonadati</taxon>
        <taxon>Bacteroidota</taxon>
        <taxon>Sphingobacteriia</taxon>
        <taxon>Sphingobacteriales</taxon>
        <taxon>Sphingobacteriaceae</taxon>
        <taxon>Pedobacter</taxon>
    </lineage>
</organism>
<sequence>MKSALKILFVLLVVLTSSCKKEFKETQEKMALLTKRSGWITLKVEKKSSTGTWLDITGTPLPHEKDNALIFDPWYKWAIDAGLLKLPGDAQIIAYGSWSFVDKGIQIEEGNLMEINELTETSLIVIVNSTTESFRYTYGHP</sequence>
<dbReference type="EMBL" id="FOPP01000005">
    <property type="protein sequence ID" value="SFH10365.1"/>
    <property type="molecule type" value="Genomic_DNA"/>
</dbReference>
<dbReference type="PROSITE" id="PS51257">
    <property type="entry name" value="PROKAR_LIPOPROTEIN"/>
    <property type="match status" value="1"/>
</dbReference>
<evidence type="ECO:0000313" key="1">
    <source>
        <dbReference type="EMBL" id="SFH10365.1"/>
    </source>
</evidence>
<accession>A0A1I2XA35</accession>
<dbReference type="Proteomes" id="UP000199666">
    <property type="component" value="Unassembled WGS sequence"/>
</dbReference>
<dbReference type="STRING" id="414048.SAMN04489864_10595"/>
<gene>
    <name evidence="1" type="ORF">SAMN04489864_10595</name>
</gene>
<dbReference type="RefSeq" id="WP_090993515.1">
    <property type="nucleotide sequence ID" value="NZ_FOPP01000005.1"/>
</dbReference>
<reference evidence="1 2" key="1">
    <citation type="submission" date="2016-10" db="EMBL/GenBank/DDBJ databases">
        <authorList>
            <person name="de Groot N.N."/>
        </authorList>
    </citation>
    <scope>NUCLEOTIDE SEQUENCE [LARGE SCALE GENOMIC DNA]</scope>
    <source>
        <strain evidence="1 2">DSM 18684</strain>
    </source>
</reference>